<dbReference type="Proteomes" id="UP000327013">
    <property type="component" value="Chromosome 6"/>
</dbReference>
<feature type="repeat" description="PPR" evidence="3">
    <location>
        <begin position="427"/>
        <end position="461"/>
    </location>
</feature>
<feature type="repeat" description="PPR" evidence="3">
    <location>
        <begin position="357"/>
        <end position="391"/>
    </location>
</feature>
<dbReference type="AlphaFoldDB" id="A0A5N6RH86"/>
<evidence type="ECO:0000313" key="5">
    <source>
        <dbReference type="EMBL" id="KAE8077177.1"/>
    </source>
</evidence>
<dbReference type="Gene3D" id="1.25.40.10">
    <property type="entry name" value="Tetratricopeptide repeat domain"/>
    <property type="match status" value="2"/>
</dbReference>
<evidence type="ECO:0008006" key="7">
    <source>
        <dbReference type="Google" id="ProtNLM"/>
    </source>
</evidence>
<feature type="region of interest" description="Disordered" evidence="4">
    <location>
        <begin position="1"/>
        <end position="38"/>
    </location>
</feature>
<protein>
    <recommendedName>
        <fullName evidence="7">Pentacotripeptide-repeat region of PRORP domain-containing protein</fullName>
    </recommendedName>
</protein>
<reference evidence="5 6" key="1">
    <citation type="submission" date="2019-06" db="EMBL/GenBank/DDBJ databases">
        <title>A chromosomal-level reference genome of Carpinus fangiana (Coryloideae, Betulaceae).</title>
        <authorList>
            <person name="Yang X."/>
            <person name="Wang Z."/>
            <person name="Zhang L."/>
            <person name="Hao G."/>
            <person name="Liu J."/>
            <person name="Yang Y."/>
        </authorList>
    </citation>
    <scope>NUCLEOTIDE SEQUENCE [LARGE SCALE GENOMIC DNA]</scope>
    <source>
        <strain evidence="5">Cfa_2016G</strain>
        <tissue evidence="5">Leaf</tissue>
    </source>
</reference>
<evidence type="ECO:0000256" key="4">
    <source>
        <dbReference type="SAM" id="MobiDB-lite"/>
    </source>
</evidence>
<proteinExistence type="inferred from homology"/>
<evidence type="ECO:0000313" key="6">
    <source>
        <dbReference type="Proteomes" id="UP000327013"/>
    </source>
</evidence>
<evidence type="ECO:0000256" key="3">
    <source>
        <dbReference type="PROSITE-ProRule" id="PRU00708"/>
    </source>
</evidence>
<gene>
    <name evidence="5" type="ORF">FH972_015766</name>
</gene>
<dbReference type="PROSITE" id="PS51375">
    <property type="entry name" value="PPR"/>
    <property type="match status" value="3"/>
</dbReference>
<keyword evidence="6" id="KW-1185">Reference proteome</keyword>
<dbReference type="NCBIfam" id="TIGR00756">
    <property type="entry name" value="PPR"/>
    <property type="match status" value="4"/>
</dbReference>
<sequence>MGGFPCESESWVSSTTSVHQSSENEALENHHQSTSTGFLNQDEEWAKLNINNTKKKKNQVLLEGYVEAADEDDLTRTKSLTGEDLDELRGCLDLGFGFSYDEIPELCNTLPALELCYSMSQKFMDEHQKSPESAQAPATDSCSSVSSPIANWRISSPGDHPEDVKARLKFWAQAVACTVSVNSKLSCCLYAAVRASIRASPATCRPLHLLSLISPPQNPLQEDPLHSRHEHPRKFQRLFETAFEVFGEMHRAGLVPTRSAVNTLVGQLCLLSAKEGAVQKVRVKDAYRPYTILVPNVGANSGAIQPAVGVFLAVHEMGLLPSAFVINQLISELCRLGKTQEAVNVLKVVEDRKLSCVEEGYSAVIQALCEYRLVEEASYLFGRMLSRGMKPKLVIYNSVISMLCKLGSLDDAKRVFEMMNKKRCLPDNLTYSALIHAYGDAMNWETAYGLLIEMLGLGLSPHFHTYSLVEKLLREHGQLDLCFKLEQKLDSQILQKLCKAGELEAACEKLKSMVEKGFYPSGYVREAFENALRKCGKLNIARELLEKIDGRLVDCKPDDLIVNSISIHACDNKNI</sequence>
<dbReference type="InterPro" id="IPR002885">
    <property type="entry name" value="PPR_rpt"/>
</dbReference>
<dbReference type="InterPro" id="IPR050872">
    <property type="entry name" value="PPR_P_subfamily"/>
</dbReference>
<evidence type="ECO:0000256" key="2">
    <source>
        <dbReference type="ARBA" id="ARBA00022737"/>
    </source>
</evidence>
<feature type="repeat" description="PPR" evidence="3">
    <location>
        <begin position="392"/>
        <end position="426"/>
    </location>
</feature>
<dbReference type="InterPro" id="IPR012881">
    <property type="entry name" value="DUF1685"/>
</dbReference>
<keyword evidence="2" id="KW-0677">Repeat</keyword>
<dbReference type="PANTHER" id="PTHR46128">
    <property type="entry name" value="MITOCHONDRIAL GROUP I INTRON SPLICING FACTOR CCM1"/>
    <property type="match status" value="1"/>
</dbReference>
<evidence type="ECO:0000256" key="1">
    <source>
        <dbReference type="ARBA" id="ARBA00007626"/>
    </source>
</evidence>
<comment type="similarity">
    <text evidence="1">Belongs to the PPR family. P subfamily.</text>
</comment>
<dbReference type="InterPro" id="IPR011990">
    <property type="entry name" value="TPR-like_helical_dom_sf"/>
</dbReference>
<name>A0A5N6RH86_9ROSI</name>
<dbReference type="Pfam" id="PF13041">
    <property type="entry name" value="PPR_2"/>
    <property type="match status" value="1"/>
</dbReference>
<dbReference type="Pfam" id="PF01535">
    <property type="entry name" value="PPR"/>
    <property type="match status" value="3"/>
</dbReference>
<accession>A0A5N6RH86</accession>
<dbReference type="OrthoDB" id="1918709at2759"/>
<dbReference type="PANTHER" id="PTHR46128:SF73">
    <property type="entry name" value="CRIB DOMAIN-CONTAINING PROTEIN"/>
    <property type="match status" value="1"/>
</dbReference>
<dbReference type="Pfam" id="PF07939">
    <property type="entry name" value="DUF1685"/>
    <property type="match status" value="1"/>
</dbReference>
<dbReference type="EMBL" id="CM017326">
    <property type="protein sequence ID" value="KAE8077177.1"/>
    <property type="molecule type" value="Genomic_DNA"/>
</dbReference>
<organism evidence="5 6">
    <name type="scientific">Carpinus fangiana</name>
    <dbReference type="NCBI Taxonomy" id="176857"/>
    <lineage>
        <taxon>Eukaryota</taxon>
        <taxon>Viridiplantae</taxon>
        <taxon>Streptophyta</taxon>
        <taxon>Embryophyta</taxon>
        <taxon>Tracheophyta</taxon>
        <taxon>Spermatophyta</taxon>
        <taxon>Magnoliopsida</taxon>
        <taxon>eudicotyledons</taxon>
        <taxon>Gunneridae</taxon>
        <taxon>Pentapetalae</taxon>
        <taxon>rosids</taxon>
        <taxon>fabids</taxon>
        <taxon>Fagales</taxon>
        <taxon>Betulaceae</taxon>
        <taxon>Carpinus</taxon>
    </lineage>
</organism>
<feature type="compositionally biased region" description="Low complexity" evidence="4">
    <location>
        <begin position="7"/>
        <end position="18"/>
    </location>
</feature>